<dbReference type="SUPFAM" id="SSF89392">
    <property type="entry name" value="Prokaryotic lipoproteins and lipoprotein localization factors"/>
    <property type="match status" value="1"/>
</dbReference>
<dbReference type="Pfam" id="PF09865">
    <property type="entry name" value="DUF2092"/>
    <property type="match status" value="1"/>
</dbReference>
<dbReference type="InterPro" id="IPR019207">
    <property type="entry name" value="DUF2092"/>
</dbReference>
<accession>A0A1W1BKD0</accession>
<dbReference type="Gene3D" id="2.50.20.10">
    <property type="entry name" value="Lipoprotein localisation LolA/LolB/LppX"/>
    <property type="match status" value="1"/>
</dbReference>
<protein>
    <recommendedName>
        <fullName evidence="2">DUF2092 domain-containing protein</fullName>
    </recommendedName>
</protein>
<dbReference type="EMBL" id="FPHL01000005">
    <property type="protein sequence ID" value="SFV53966.1"/>
    <property type="molecule type" value="Genomic_DNA"/>
</dbReference>
<dbReference type="InterPro" id="IPR029046">
    <property type="entry name" value="LolA/LolB/LppX"/>
</dbReference>
<dbReference type="AlphaFoldDB" id="A0A1W1BKD0"/>
<gene>
    <name evidence="1" type="ORF">MNB_SV-10-923</name>
</gene>
<evidence type="ECO:0008006" key="2">
    <source>
        <dbReference type="Google" id="ProtNLM"/>
    </source>
</evidence>
<name>A0A1W1BKD0_9ZZZZ</name>
<evidence type="ECO:0000313" key="1">
    <source>
        <dbReference type="EMBL" id="SFV53966.1"/>
    </source>
</evidence>
<organism evidence="1">
    <name type="scientific">hydrothermal vent metagenome</name>
    <dbReference type="NCBI Taxonomy" id="652676"/>
    <lineage>
        <taxon>unclassified sequences</taxon>
        <taxon>metagenomes</taxon>
        <taxon>ecological metagenomes</taxon>
    </lineage>
</organism>
<sequence length="251" mass="29086">MFYLLLMLLMSTVILSAGDKHQMNGAKMFYSKPSAIVMDAFRYLGKLHQFSLDAVTSNDDVFRNKMLVTYTHWVHIDLQRPGKLHVSVDGDLKERSFYLNDGRFVIYDKVLGYYGKLKLPVSVDAALDDLFEQYDIKTALANVLYSDLYKRIPPKQEGYYFGLSNVDDIVCHHIGFSNKVQEIQYWIEKGKRPLIRKFIVIDKTEALLPRSSTVLRWDITPDFNDEVFEFTPPKNAVEIPIEPDTAREKRS</sequence>
<reference evidence="1" key="1">
    <citation type="submission" date="2016-10" db="EMBL/GenBank/DDBJ databases">
        <authorList>
            <person name="de Groot N.N."/>
        </authorList>
    </citation>
    <scope>NUCLEOTIDE SEQUENCE</scope>
</reference>
<proteinExistence type="predicted"/>